<dbReference type="EMBL" id="CP018155">
    <property type="protein sequence ID" value="APG66053.1"/>
    <property type="molecule type" value="Genomic_DNA"/>
</dbReference>
<dbReference type="Pfam" id="PF11188">
    <property type="entry name" value="DUF2975"/>
    <property type="match status" value="1"/>
</dbReference>
<sequence>MRKLHILKAIVDFTWIFAIPLVMVIIAFIPAIFFYDFGDLNITINSINFNSVDSSMPLKLLLALNALNYLLIIYALYLFRRVLYFFLLVKVFDNKVIQLFNKIGYLLTISGVVTLVLSFLSKLYFEQKMSLEFGLNPYIVIVCLGLFFMVLGEIFIVAKTAKQENDLTI</sequence>
<dbReference type="AlphaFoldDB" id="A0A1L3JLT7"/>
<feature type="transmembrane region" description="Helical" evidence="1">
    <location>
        <begin position="66"/>
        <end position="91"/>
    </location>
</feature>
<evidence type="ECO:0000313" key="3">
    <source>
        <dbReference type="Proteomes" id="UP000181898"/>
    </source>
</evidence>
<keyword evidence="3" id="KW-1185">Reference proteome</keyword>
<gene>
    <name evidence="2" type="ORF">LPB136_12040</name>
</gene>
<keyword evidence="1" id="KW-0472">Membrane</keyword>
<dbReference type="Proteomes" id="UP000181898">
    <property type="component" value="Chromosome"/>
</dbReference>
<accession>A0A1L3JLT7</accession>
<dbReference type="KEGG" id="ten:LPB136_12040"/>
<keyword evidence="1" id="KW-1133">Transmembrane helix</keyword>
<dbReference type="RefSeq" id="WP_072556575.1">
    <property type="nucleotide sequence ID" value="NZ_CP018155.1"/>
</dbReference>
<proteinExistence type="predicted"/>
<feature type="transmembrane region" description="Helical" evidence="1">
    <location>
        <begin position="137"/>
        <end position="158"/>
    </location>
</feature>
<reference evidence="2 3" key="1">
    <citation type="submission" date="2016-11" db="EMBL/GenBank/DDBJ databases">
        <title>Tenacibaculum sp. LPB0136, isolated from marine environment.</title>
        <authorList>
            <person name="Kim E."/>
            <person name="Yi H."/>
        </authorList>
    </citation>
    <scope>NUCLEOTIDE SEQUENCE [LARGE SCALE GENOMIC DNA]</scope>
    <source>
        <strain evidence="2 3">LPB0136</strain>
    </source>
</reference>
<dbReference type="STRING" id="1850252.LPB136_12040"/>
<organism evidence="2 3">
    <name type="scientific">Tenacibaculum todarodis</name>
    <dbReference type="NCBI Taxonomy" id="1850252"/>
    <lineage>
        <taxon>Bacteria</taxon>
        <taxon>Pseudomonadati</taxon>
        <taxon>Bacteroidota</taxon>
        <taxon>Flavobacteriia</taxon>
        <taxon>Flavobacteriales</taxon>
        <taxon>Flavobacteriaceae</taxon>
        <taxon>Tenacibaculum</taxon>
    </lineage>
</organism>
<feature type="transmembrane region" description="Helical" evidence="1">
    <location>
        <begin position="12"/>
        <end position="35"/>
    </location>
</feature>
<protein>
    <recommendedName>
        <fullName evidence="4">DUF2975 domain-containing protein</fullName>
    </recommendedName>
</protein>
<feature type="transmembrane region" description="Helical" evidence="1">
    <location>
        <begin position="103"/>
        <end position="125"/>
    </location>
</feature>
<evidence type="ECO:0008006" key="4">
    <source>
        <dbReference type="Google" id="ProtNLM"/>
    </source>
</evidence>
<name>A0A1L3JLT7_9FLAO</name>
<keyword evidence="1" id="KW-0812">Transmembrane</keyword>
<evidence type="ECO:0000313" key="2">
    <source>
        <dbReference type="EMBL" id="APG66053.1"/>
    </source>
</evidence>
<dbReference type="OrthoDB" id="1448668at2"/>
<dbReference type="InterPro" id="IPR021354">
    <property type="entry name" value="DUF2975"/>
</dbReference>
<evidence type="ECO:0000256" key="1">
    <source>
        <dbReference type="SAM" id="Phobius"/>
    </source>
</evidence>